<comment type="subunit">
    <text evidence="2">Heterodimer of an alpha and a beta subunit.</text>
</comment>
<dbReference type="Pfam" id="PF00766">
    <property type="entry name" value="ETF_alpha"/>
    <property type="match status" value="1"/>
</dbReference>
<gene>
    <name evidence="6" type="ORF">FQ154_00265</name>
</gene>
<dbReference type="SMART" id="SM00893">
    <property type="entry name" value="ETF"/>
    <property type="match status" value="1"/>
</dbReference>
<evidence type="ECO:0000259" key="5">
    <source>
        <dbReference type="SMART" id="SM00893"/>
    </source>
</evidence>
<comment type="function">
    <text evidence="3">The electron transfer flavoprotein serves as a specific electron acceptor for other dehydrogenases. It transfers the electrons to the main respiratory chain via ETF-ubiquinone oxidoreductase (ETF dehydrogenase).</text>
</comment>
<dbReference type="InterPro" id="IPR014730">
    <property type="entry name" value="ETF_a/b_N"/>
</dbReference>
<dbReference type="InterPro" id="IPR029035">
    <property type="entry name" value="DHS-like_NAD/FAD-binding_dom"/>
</dbReference>
<evidence type="ECO:0000313" key="6">
    <source>
        <dbReference type="EMBL" id="KAA0979640.1"/>
    </source>
</evidence>
<dbReference type="AlphaFoldDB" id="A0A5B0EPG2"/>
<evidence type="ECO:0000256" key="1">
    <source>
        <dbReference type="ARBA" id="ARBA00005817"/>
    </source>
</evidence>
<feature type="binding site" evidence="4">
    <location>
        <position position="282"/>
    </location>
    <ligand>
        <name>FAD</name>
        <dbReference type="ChEBI" id="CHEBI:57692"/>
    </ligand>
</feature>
<dbReference type="OrthoDB" id="9770286at2"/>
<reference evidence="6 7" key="1">
    <citation type="submission" date="2019-07" db="EMBL/GenBank/DDBJ databases">
        <title>Analysis of the biochemical properties, biological activity and biotechnological potential of siderophores and biosurfactants produced by Antarctic psychrotolerant bacteria.</title>
        <authorList>
            <person name="Styczynski M."/>
            <person name="Krucon T."/>
            <person name="Decewicz P."/>
            <person name="Dziewit L."/>
        </authorList>
    </citation>
    <scope>NUCLEOTIDE SEQUENCE [LARGE SCALE GENOMIC DNA]</scope>
    <source>
        <strain evidence="6 7">ANT_H27</strain>
    </source>
</reference>
<dbReference type="EMBL" id="VOBL01000001">
    <property type="protein sequence ID" value="KAA0979640.1"/>
    <property type="molecule type" value="Genomic_DNA"/>
</dbReference>
<dbReference type="GO" id="GO:0033539">
    <property type="term" value="P:fatty acid beta-oxidation using acyl-CoA dehydrogenase"/>
    <property type="evidence" value="ECO:0007669"/>
    <property type="project" value="TreeGrafter"/>
</dbReference>
<sequence>MSNILVYIHAPAPVPTKSQRELLALAASLGEVHAVLGGPADPSALEALTSAGANGFYTAAGGIDPAALLSPAVCLLTAAVRESAATAVLLPNSIEGREIAARAAVRLDSGVITDAIEVDAELLVTKSVLAGSYTVKAQVTRGPALITLKPNSVQLPAHETASAAAAPVRELELGDNAPAARITGTRPRTSSGRPALAEARFVVAGGRGVDGDFSAVEDLADALGAAVGASRAATDAGWIDHSAQVGQTGTTVSPQLYISAGISGAIQQKAGMQSAKTIIAINKDPDAPVFEIADLGIVGDLTQVLPQAAAEIRRRKA</sequence>
<dbReference type="GO" id="GO:0050660">
    <property type="term" value="F:flavin adenine dinucleotide binding"/>
    <property type="evidence" value="ECO:0007669"/>
    <property type="project" value="InterPro"/>
</dbReference>
<comment type="caution">
    <text evidence="6">The sequence shown here is derived from an EMBL/GenBank/DDBJ whole genome shotgun (WGS) entry which is preliminary data.</text>
</comment>
<organism evidence="6 7">
    <name type="scientific">Paeniglutamicibacter gangotriensis</name>
    <dbReference type="NCBI Taxonomy" id="254787"/>
    <lineage>
        <taxon>Bacteria</taxon>
        <taxon>Bacillati</taxon>
        <taxon>Actinomycetota</taxon>
        <taxon>Actinomycetes</taxon>
        <taxon>Micrococcales</taxon>
        <taxon>Micrococcaceae</taxon>
        <taxon>Paeniglutamicibacter</taxon>
    </lineage>
</organism>
<protein>
    <submittedName>
        <fullName evidence="6">Electron transfer flavoprotein subunit alpha/FixB family protein</fullName>
    </submittedName>
</protein>
<evidence type="ECO:0000256" key="3">
    <source>
        <dbReference type="ARBA" id="ARBA00025649"/>
    </source>
</evidence>
<evidence type="ECO:0000313" key="7">
    <source>
        <dbReference type="Proteomes" id="UP000323856"/>
    </source>
</evidence>
<keyword evidence="4" id="KW-0285">Flavoprotein</keyword>
<dbReference type="SUPFAM" id="SSF52467">
    <property type="entry name" value="DHS-like NAD/FAD-binding domain"/>
    <property type="match status" value="1"/>
</dbReference>
<name>A0A5B0EPG2_9MICC</name>
<dbReference type="Gene3D" id="3.40.50.620">
    <property type="entry name" value="HUPs"/>
    <property type="match status" value="1"/>
</dbReference>
<feature type="binding site" evidence="4">
    <location>
        <begin position="230"/>
        <end position="231"/>
    </location>
    <ligand>
        <name>FAD</name>
        <dbReference type="ChEBI" id="CHEBI:57692"/>
    </ligand>
</feature>
<dbReference type="PANTHER" id="PTHR43153">
    <property type="entry name" value="ELECTRON TRANSFER FLAVOPROTEIN ALPHA"/>
    <property type="match status" value="1"/>
</dbReference>
<keyword evidence="4" id="KW-0274">FAD</keyword>
<dbReference type="InterPro" id="IPR014729">
    <property type="entry name" value="Rossmann-like_a/b/a_fold"/>
</dbReference>
<dbReference type="InterPro" id="IPR001308">
    <property type="entry name" value="ETF_a/FixB"/>
</dbReference>
<feature type="domain" description="Electron transfer flavoprotein alpha/beta-subunit N-terminal" evidence="5">
    <location>
        <begin position="4"/>
        <end position="180"/>
    </location>
</feature>
<comment type="cofactor">
    <cofactor evidence="4">
        <name>FAD</name>
        <dbReference type="ChEBI" id="CHEBI:57692"/>
    </cofactor>
    <text evidence="4">Binds 1 FAD per dimer.</text>
</comment>
<dbReference type="GO" id="GO:0009055">
    <property type="term" value="F:electron transfer activity"/>
    <property type="evidence" value="ECO:0007669"/>
    <property type="project" value="InterPro"/>
</dbReference>
<feature type="binding site" evidence="4">
    <location>
        <position position="207"/>
    </location>
    <ligand>
        <name>FAD</name>
        <dbReference type="ChEBI" id="CHEBI:57692"/>
    </ligand>
</feature>
<feature type="binding site" evidence="4">
    <location>
        <begin position="244"/>
        <end position="248"/>
    </location>
    <ligand>
        <name>FAD</name>
        <dbReference type="ChEBI" id="CHEBI:57692"/>
    </ligand>
</feature>
<evidence type="ECO:0000256" key="2">
    <source>
        <dbReference type="ARBA" id="ARBA00011355"/>
    </source>
</evidence>
<dbReference type="Pfam" id="PF01012">
    <property type="entry name" value="ETF"/>
    <property type="match status" value="1"/>
</dbReference>
<dbReference type="Gene3D" id="3.40.50.1220">
    <property type="entry name" value="TPP-binding domain"/>
    <property type="match status" value="1"/>
</dbReference>
<accession>A0A5B0EPG2</accession>
<dbReference type="PIRSF" id="PIRSF000089">
    <property type="entry name" value="Electra_flavoP_a"/>
    <property type="match status" value="1"/>
</dbReference>
<proteinExistence type="inferred from homology"/>
<dbReference type="PANTHER" id="PTHR43153:SF1">
    <property type="entry name" value="ELECTRON TRANSFER FLAVOPROTEIN SUBUNIT ALPHA, MITOCHONDRIAL"/>
    <property type="match status" value="1"/>
</dbReference>
<dbReference type="RefSeq" id="WP_149618267.1">
    <property type="nucleotide sequence ID" value="NZ_JBITUG010000012.1"/>
</dbReference>
<evidence type="ECO:0000256" key="4">
    <source>
        <dbReference type="PIRSR" id="PIRSR000089-1"/>
    </source>
</evidence>
<comment type="similarity">
    <text evidence="1">Belongs to the ETF alpha-subunit/FixB family.</text>
</comment>
<dbReference type="SUPFAM" id="SSF52402">
    <property type="entry name" value="Adenine nucleotide alpha hydrolases-like"/>
    <property type="match status" value="1"/>
</dbReference>
<dbReference type="InterPro" id="IPR014731">
    <property type="entry name" value="ETF_asu_C"/>
</dbReference>
<dbReference type="Proteomes" id="UP000323856">
    <property type="component" value="Unassembled WGS sequence"/>
</dbReference>